<evidence type="ECO:0000259" key="7">
    <source>
        <dbReference type="Pfam" id="PF23892"/>
    </source>
</evidence>
<name>H5TB40_9ALTE</name>
<evidence type="ECO:0000256" key="2">
    <source>
        <dbReference type="ARBA" id="ARBA00022737"/>
    </source>
</evidence>
<evidence type="ECO:0000256" key="3">
    <source>
        <dbReference type="ARBA" id="ARBA00022748"/>
    </source>
</evidence>
<feature type="repeat" description="TPR" evidence="5">
    <location>
        <begin position="172"/>
        <end position="205"/>
    </location>
</feature>
<feature type="transmembrane region" description="Helical" evidence="6">
    <location>
        <begin position="6"/>
        <end position="24"/>
    </location>
</feature>
<feature type="transmembrane region" description="Helical" evidence="6">
    <location>
        <begin position="98"/>
        <end position="116"/>
    </location>
</feature>
<dbReference type="GO" id="GO:0017004">
    <property type="term" value="P:cytochrome complex assembly"/>
    <property type="evidence" value="ECO:0007669"/>
    <property type="project" value="UniProtKB-KW"/>
</dbReference>
<dbReference type="RefSeq" id="WP_006004683.1">
    <property type="nucleotide sequence ID" value="NZ_BAET01000013.1"/>
</dbReference>
<protein>
    <submittedName>
        <fullName evidence="9">Uncharacterized protein</fullName>
    </submittedName>
</protein>
<dbReference type="NCBIfam" id="TIGR03142">
    <property type="entry name" value="cytochro_ccmI"/>
    <property type="match status" value="1"/>
</dbReference>
<keyword evidence="6" id="KW-0812">Transmembrane</keyword>
<sequence length="451" mass="48844">MTYFYVYAVGIVLVAIVFVCYPMIRLKLISPGAKAAGKSYELSNANVIKQRITELEREVNEGLIDADEKENAIRDLKLALVAETLVVDKRVQGPLNPLLLIGLALPAIAVGVWVYLHSNQLTGLLAYKESTLQIDDLRAKLDAQGPQSLTPNDFAKFALSIRSNLRDNPDDARGWSYLAMVSTSIGRVDEGIAAYEKALDLTPQDDALRFRFAEALMLQGTEGSLQNSARQLQFLLQKQPENGNNRLLLTSVAIQLQDPELAVSQFQMIKDDMNPTSQFYQTLVTELRKLGVTDVAIVGEPSTAALIPPMLSNMEDISAGALAIPVSPDSSANELLINVNISDELQSSLPNAAYLIVFAQHSDGRSRAPLAVKRFALPTLPVQLSLSDSDAMIPAMNLSSASMVNITARISLDEDVMPSAGELEGSALSIDLAAVNNTDPLGINVVIDKLL</sequence>
<evidence type="ECO:0000313" key="9">
    <source>
        <dbReference type="EMBL" id="GAB55517.1"/>
    </source>
</evidence>
<keyword evidence="4 5" id="KW-0802">TPR repeat</keyword>
<dbReference type="InterPro" id="IPR011990">
    <property type="entry name" value="TPR-like_helical_dom_sf"/>
</dbReference>
<dbReference type="PANTHER" id="PTHR47870">
    <property type="entry name" value="CYTOCHROME C-TYPE BIOGENESIS PROTEIN CCMH"/>
    <property type="match status" value="1"/>
</dbReference>
<dbReference type="Proteomes" id="UP000053586">
    <property type="component" value="Unassembled WGS sequence"/>
</dbReference>
<evidence type="ECO:0000313" key="10">
    <source>
        <dbReference type="Proteomes" id="UP000053586"/>
    </source>
</evidence>
<dbReference type="Pfam" id="PF23914">
    <property type="entry name" value="TPR_CcmH_CycH"/>
    <property type="match status" value="1"/>
</dbReference>
<reference evidence="9 10" key="1">
    <citation type="journal article" date="2012" name="J. Bacteriol.">
        <title>Genome sequence of proteorhodopsin-containing sea ice bacterium Glaciecola punicea ACAM 611T.</title>
        <authorList>
            <person name="Qin Q.-L."/>
            <person name="Xie B.-B."/>
            <person name="Shu Y.-L."/>
            <person name="Rong J.-C."/>
            <person name="Zhao D.-L."/>
            <person name="Zhang X.-Y."/>
            <person name="Chen X.-L."/>
            <person name="Zhou B.-C."/>
            <person name="Zhanga Y.-Z."/>
        </authorList>
    </citation>
    <scope>NUCLEOTIDE SEQUENCE [LARGE SCALE GENOMIC DNA]</scope>
    <source>
        <strain evidence="9 10">ACAM 611</strain>
    </source>
</reference>
<dbReference type="EMBL" id="BAET01000013">
    <property type="protein sequence ID" value="GAB55517.1"/>
    <property type="molecule type" value="Genomic_DNA"/>
</dbReference>
<feature type="domain" description="Cytochrome c-type biogenesis protein H Ig-like" evidence="7">
    <location>
        <begin position="337"/>
        <end position="437"/>
    </location>
</feature>
<dbReference type="SUPFAM" id="SSF48452">
    <property type="entry name" value="TPR-like"/>
    <property type="match status" value="1"/>
</dbReference>
<dbReference type="InterPro" id="IPR019734">
    <property type="entry name" value="TPR_rpt"/>
</dbReference>
<reference evidence="9 10" key="2">
    <citation type="journal article" date="2017" name="Antonie Van Leeuwenhoek">
        <title>Rhizobium rhizosphaerae sp. nov., a novel species isolated from rice rhizosphere.</title>
        <authorList>
            <person name="Zhao J.J."/>
            <person name="Zhang J."/>
            <person name="Zhang R.J."/>
            <person name="Zhang C.W."/>
            <person name="Yin H.Q."/>
            <person name="Zhang X.X."/>
        </authorList>
    </citation>
    <scope>NUCLEOTIDE SEQUENCE [LARGE SCALE GENOMIC DNA]</scope>
    <source>
        <strain evidence="9 10">ACAM 611</strain>
    </source>
</reference>
<keyword evidence="2" id="KW-0677">Repeat</keyword>
<dbReference type="PROSITE" id="PS50005">
    <property type="entry name" value="TPR"/>
    <property type="match status" value="1"/>
</dbReference>
<evidence type="ECO:0000256" key="5">
    <source>
        <dbReference type="PROSITE-ProRule" id="PRU00339"/>
    </source>
</evidence>
<organism evidence="9 10">
    <name type="scientific">Glaciecola punicea ACAM 611</name>
    <dbReference type="NCBI Taxonomy" id="1121923"/>
    <lineage>
        <taxon>Bacteria</taxon>
        <taxon>Pseudomonadati</taxon>
        <taxon>Pseudomonadota</taxon>
        <taxon>Gammaproteobacteria</taxon>
        <taxon>Alteromonadales</taxon>
        <taxon>Alteromonadaceae</taxon>
        <taxon>Glaciecola</taxon>
    </lineage>
</organism>
<dbReference type="STRING" id="56804.BAE46_05825"/>
<dbReference type="OrthoDB" id="9776053at2"/>
<evidence type="ECO:0000259" key="8">
    <source>
        <dbReference type="Pfam" id="PF23914"/>
    </source>
</evidence>
<proteinExistence type="predicted"/>
<keyword evidence="6" id="KW-1133">Transmembrane helix</keyword>
<gene>
    <name evidence="9" type="ORF">GPUN_1393</name>
</gene>
<dbReference type="PANTHER" id="PTHR47870:SF1">
    <property type="entry name" value="CYTOCHROME C-TYPE BIOGENESIS PROTEIN CCMH"/>
    <property type="match status" value="1"/>
</dbReference>
<dbReference type="eggNOG" id="COG4235">
    <property type="taxonomic scope" value="Bacteria"/>
</dbReference>
<accession>H5TB40</accession>
<dbReference type="InterPro" id="IPR056413">
    <property type="entry name" value="TPR_CcmH_CycH"/>
</dbReference>
<dbReference type="Gene3D" id="1.25.40.10">
    <property type="entry name" value="Tetratricopeptide repeat domain"/>
    <property type="match status" value="1"/>
</dbReference>
<keyword evidence="10" id="KW-1185">Reference proteome</keyword>
<dbReference type="InterPro" id="IPR017560">
    <property type="entry name" value="Cyt_c_biogenesis_CcmI"/>
</dbReference>
<evidence type="ECO:0000256" key="1">
    <source>
        <dbReference type="ARBA" id="ARBA00004196"/>
    </source>
</evidence>
<evidence type="ECO:0000256" key="6">
    <source>
        <dbReference type="SAM" id="Phobius"/>
    </source>
</evidence>
<dbReference type="InterPro" id="IPR051263">
    <property type="entry name" value="C-type_cytochrome_biogenesis"/>
</dbReference>
<keyword evidence="6" id="KW-0472">Membrane</keyword>
<dbReference type="GO" id="GO:0030313">
    <property type="term" value="C:cell envelope"/>
    <property type="evidence" value="ECO:0007669"/>
    <property type="project" value="UniProtKB-SubCell"/>
</dbReference>
<comment type="caution">
    <text evidence="9">The sequence shown here is derived from an EMBL/GenBank/DDBJ whole genome shotgun (WGS) entry which is preliminary data.</text>
</comment>
<comment type="subcellular location">
    <subcellularLocation>
        <location evidence="1">Cell envelope</location>
    </subcellularLocation>
</comment>
<feature type="domain" description="Cytochrome c-type biogenesis protein H TPR" evidence="8">
    <location>
        <begin position="130"/>
        <end position="278"/>
    </location>
</feature>
<dbReference type="InterPro" id="IPR056412">
    <property type="entry name" value="Ig_CycH"/>
</dbReference>
<keyword evidence="3" id="KW-0201">Cytochrome c-type biogenesis</keyword>
<dbReference type="Pfam" id="PF23892">
    <property type="entry name" value="Ig_CycH"/>
    <property type="match status" value="1"/>
</dbReference>
<dbReference type="AlphaFoldDB" id="H5TB40"/>
<evidence type="ECO:0000256" key="4">
    <source>
        <dbReference type="ARBA" id="ARBA00022803"/>
    </source>
</evidence>